<feature type="compositionally biased region" description="Basic and acidic residues" evidence="2">
    <location>
        <begin position="1"/>
        <end position="12"/>
    </location>
</feature>
<reference evidence="4" key="1">
    <citation type="submission" date="2022-01" db="UniProtKB">
        <authorList>
            <consortium name="EnsemblMetazoa"/>
        </authorList>
    </citation>
    <scope>IDENTIFICATION</scope>
</reference>
<feature type="region of interest" description="Disordered" evidence="2">
    <location>
        <begin position="311"/>
        <end position="374"/>
    </location>
</feature>
<keyword evidence="1" id="KW-0539">Nucleus</keyword>
<dbReference type="GeneID" id="106665867"/>
<dbReference type="Pfam" id="PF02944">
    <property type="entry name" value="BESS"/>
    <property type="match status" value="1"/>
</dbReference>
<comment type="subcellular location">
    <subcellularLocation>
        <location evidence="1">Nucleus</location>
    </subcellularLocation>
</comment>
<dbReference type="GO" id="GO:0003677">
    <property type="term" value="F:DNA binding"/>
    <property type="evidence" value="ECO:0007669"/>
    <property type="project" value="InterPro"/>
</dbReference>
<feature type="compositionally biased region" description="Polar residues" evidence="2">
    <location>
        <begin position="311"/>
        <end position="321"/>
    </location>
</feature>
<name>A0A8I6TDY6_CIMLE</name>
<proteinExistence type="predicted"/>
<dbReference type="RefSeq" id="XP_014248152.1">
    <property type="nucleotide sequence ID" value="XM_014392666.2"/>
</dbReference>
<dbReference type="AlphaFoldDB" id="A0A8I6TDY6"/>
<feature type="domain" description="BESS" evidence="3">
    <location>
        <begin position="263"/>
        <end position="302"/>
    </location>
</feature>
<dbReference type="PROSITE" id="PS51031">
    <property type="entry name" value="BESS"/>
    <property type="match status" value="1"/>
</dbReference>
<dbReference type="InterPro" id="IPR004210">
    <property type="entry name" value="BESS_motif"/>
</dbReference>
<feature type="compositionally biased region" description="Basic and acidic residues" evidence="2">
    <location>
        <begin position="29"/>
        <end position="67"/>
    </location>
</feature>
<feature type="region of interest" description="Disordered" evidence="2">
    <location>
        <begin position="1"/>
        <end position="85"/>
    </location>
</feature>
<keyword evidence="5" id="KW-1185">Reference proteome</keyword>
<dbReference type="Proteomes" id="UP000494040">
    <property type="component" value="Unassembled WGS sequence"/>
</dbReference>
<dbReference type="EnsemblMetazoa" id="XM_014392666.2">
    <property type="protein sequence ID" value="XP_014248152.1"/>
    <property type="gene ID" value="LOC106665867"/>
</dbReference>
<dbReference type="OrthoDB" id="6629542at2759"/>
<evidence type="ECO:0000313" key="4">
    <source>
        <dbReference type="EnsemblMetazoa" id="XP_014248152.1"/>
    </source>
</evidence>
<dbReference type="KEGG" id="clec:106665867"/>
<protein>
    <recommendedName>
        <fullName evidence="3">BESS domain-containing protein</fullName>
    </recommendedName>
</protein>
<evidence type="ECO:0000256" key="1">
    <source>
        <dbReference type="PROSITE-ProRule" id="PRU00371"/>
    </source>
</evidence>
<accession>A0A8I6TDY6</accession>
<organism evidence="4 5">
    <name type="scientific">Cimex lectularius</name>
    <name type="common">Bed bug</name>
    <name type="synonym">Acanthia lectularia</name>
    <dbReference type="NCBI Taxonomy" id="79782"/>
    <lineage>
        <taxon>Eukaryota</taxon>
        <taxon>Metazoa</taxon>
        <taxon>Ecdysozoa</taxon>
        <taxon>Arthropoda</taxon>
        <taxon>Hexapoda</taxon>
        <taxon>Insecta</taxon>
        <taxon>Pterygota</taxon>
        <taxon>Neoptera</taxon>
        <taxon>Paraneoptera</taxon>
        <taxon>Hemiptera</taxon>
        <taxon>Heteroptera</taxon>
        <taxon>Panheteroptera</taxon>
        <taxon>Cimicomorpha</taxon>
        <taxon>Cimicidae</taxon>
        <taxon>Cimex</taxon>
    </lineage>
</organism>
<evidence type="ECO:0000256" key="2">
    <source>
        <dbReference type="SAM" id="MobiDB-lite"/>
    </source>
</evidence>
<evidence type="ECO:0000313" key="5">
    <source>
        <dbReference type="Proteomes" id="UP000494040"/>
    </source>
</evidence>
<sequence length="374" mass="42907">MLKKGETLEKRSIGKLRTPFSAPENYEPPDSRTTRLRDFLSPSETREVVHRESRAYIKEQDYEENKVLNDSYPEESDSANDGDSMDHLLTDDELSVGCIVAPPEITPAPSSDYIPSVPKLTSRPLQLEKEPKLPVIVHGRTRGNVRVELDQIKKKYNKKLDLATYNAEKKHKEHKKEMKGWSYLLSFLPFFKLEDIQCSSSSLYKEAESESSECLEVFNAQNFKIVPSSKIFHKKVSGIDSEAEDEPMYLDEWSPLDESKSKEDSDKMFLMSVLPLVKQLKPKDNLEFRLEVQKLIKSKLFPASQTDIVQISKSKISTRPPSRQPDSHRDASHNSQTTSHHNQSHRSYHKGELKPKGSKSTHTKEHRHFNDTAI</sequence>
<evidence type="ECO:0000259" key="3">
    <source>
        <dbReference type="PROSITE" id="PS51031"/>
    </source>
</evidence>
<dbReference type="GO" id="GO:0005634">
    <property type="term" value="C:nucleus"/>
    <property type="evidence" value="ECO:0007669"/>
    <property type="project" value="UniProtKB-SubCell"/>
</dbReference>
<feature type="compositionally biased region" description="Basic residues" evidence="2">
    <location>
        <begin position="356"/>
        <end position="367"/>
    </location>
</feature>